<name>A0ABY3RTT1_9MICO</name>
<keyword evidence="3" id="KW-1185">Reference proteome</keyword>
<dbReference type="EMBL" id="CP082781">
    <property type="protein sequence ID" value="UGS26310.1"/>
    <property type="molecule type" value="Genomic_DNA"/>
</dbReference>
<evidence type="ECO:0000313" key="3">
    <source>
        <dbReference type="Proteomes" id="UP001199642"/>
    </source>
</evidence>
<protein>
    <submittedName>
        <fullName evidence="2">Uncharacterized protein</fullName>
    </submittedName>
</protein>
<organism evidence="2 3">
    <name type="scientific">Microbacterium resistens</name>
    <dbReference type="NCBI Taxonomy" id="156977"/>
    <lineage>
        <taxon>Bacteria</taxon>
        <taxon>Bacillati</taxon>
        <taxon>Actinomycetota</taxon>
        <taxon>Actinomycetes</taxon>
        <taxon>Micrococcales</taxon>
        <taxon>Microbacteriaceae</taxon>
        <taxon>Microbacterium</taxon>
    </lineage>
</organism>
<reference evidence="2 3" key="1">
    <citation type="submission" date="2023-01" db="EMBL/GenBank/DDBJ databases">
        <title>Characterization of estradiol degrading bacteria Microbacterium sp. MZT7 and reveal degrading genes through genome analysis.</title>
        <authorList>
            <person name="Hao P."/>
            <person name="Gao Y."/>
        </authorList>
    </citation>
    <scope>NUCLEOTIDE SEQUENCE [LARGE SCALE GENOMIC DNA]</scope>
    <source>
        <strain evidence="2 3">MZT7</strain>
    </source>
</reference>
<sequence length="315" mass="31740">MKNRLSSLPVLAGALTVALAMTAAGPAHAADSDYRSEAVSDHIAEVAPAAAVVAGQVEGQTFSAAAGNTEVAVPLTAPGVVDVTAQVAVEDSRQTISTSIELPQQFAAGGGAPASDGTVVYSDGSGVAAVNDAIAVQTLSDGSTRVQTVLASPDSKHEFEYGMDGFTPIQDGDGNVGFVNGDGVVVPVEAAWARDANGAEVATHYEVRGDKLVQVVTPSASTAYPVVADPTWAWWNAAYGAKLNKTETRDVANGGGNAGVCGLALFANPVLAGVCAALAGYLVGQANIAHGAGECVIIVVAPAPSVWRYKDGDCY</sequence>
<gene>
    <name evidence="2" type="ORF">K8F61_17040</name>
</gene>
<proteinExistence type="predicted"/>
<feature type="signal peptide" evidence="1">
    <location>
        <begin position="1"/>
        <end position="29"/>
    </location>
</feature>
<feature type="chain" id="PRO_5045464393" evidence="1">
    <location>
        <begin position="30"/>
        <end position="315"/>
    </location>
</feature>
<keyword evidence="1" id="KW-0732">Signal</keyword>
<evidence type="ECO:0000313" key="2">
    <source>
        <dbReference type="EMBL" id="UGS26310.1"/>
    </source>
</evidence>
<evidence type="ECO:0000256" key="1">
    <source>
        <dbReference type="SAM" id="SignalP"/>
    </source>
</evidence>
<dbReference type="RefSeq" id="WP_231820011.1">
    <property type="nucleotide sequence ID" value="NZ_CP082781.1"/>
</dbReference>
<dbReference type="Proteomes" id="UP001199642">
    <property type="component" value="Chromosome"/>
</dbReference>
<accession>A0ABY3RTT1</accession>